<dbReference type="EMBL" id="JARHTQ010000025">
    <property type="protein sequence ID" value="MDF2259660.1"/>
    <property type="molecule type" value="Genomic_DNA"/>
</dbReference>
<evidence type="ECO:0000313" key="3">
    <source>
        <dbReference type="Proteomes" id="UP001220022"/>
    </source>
</evidence>
<dbReference type="Proteomes" id="UP001220022">
    <property type="component" value="Unassembled WGS sequence"/>
</dbReference>
<feature type="region of interest" description="Disordered" evidence="1">
    <location>
        <begin position="16"/>
        <end position="45"/>
    </location>
</feature>
<name>A0ABT5Z747_9ACTN</name>
<dbReference type="RefSeq" id="WP_275819488.1">
    <property type="nucleotide sequence ID" value="NZ_BAAANM010000028.1"/>
</dbReference>
<evidence type="ECO:0000256" key="1">
    <source>
        <dbReference type="SAM" id="MobiDB-lite"/>
    </source>
</evidence>
<reference evidence="2 3" key="1">
    <citation type="submission" date="2023-03" db="EMBL/GenBank/DDBJ databases">
        <title>Draft genome sequence of type strain Streptomyces ferralitis JCM 14344.</title>
        <authorList>
            <person name="Klaysubun C."/>
            <person name="Duangmal K."/>
        </authorList>
    </citation>
    <scope>NUCLEOTIDE SEQUENCE [LARGE SCALE GENOMIC DNA]</scope>
    <source>
        <strain evidence="2 3">JCM 14344</strain>
    </source>
</reference>
<accession>A0ABT5Z747</accession>
<sequence length="87" mass="10218">MQVEEFTAREVIRQSVQKKATDIDREEAAAETDKTRDWEHQAERGINEPGRLDTLRCAEWKHTQYRCVGYVMTQHHEEDSRTDDGVV</sequence>
<evidence type="ECO:0000313" key="2">
    <source>
        <dbReference type="EMBL" id="MDF2259660.1"/>
    </source>
</evidence>
<feature type="compositionally biased region" description="Basic and acidic residues" evidence="1">
    <location>
        <begin position="19"/>
        <end position="45"/>
    </location>
</feature>
<comment type="caution">
    <text evidence="2">The sequence shown here is derived from an EMBL/GenBank/DDBJ whole genome shotgun (WGS) entry which is preliminary data.</text>
</comment>
<keyword evidence="3" id="KW-1185">Reference proteome</keyword>
<organism evidence="2 3">
    <name type="scientific">Streptantibioticus ferralitis</name>
    <dbReference type="NCBI Taxonomy" id="236510"/>
    <lineage>
        <taxon>Bacteria</taxon>
        <taxon>Bacillati</taxon>
        <taxon>Actinomycetota</taxon>
        <taxon>Actinomycetes</taxon>
        <taxon>Kitasatosporales</taxon>
        <taxon>Streptomycetaceae</taxon>
        <taxon>Streptantibioticus</taxon>
    </lineage>
</organism>
<proteinExistence type="predicted"/>
<gene>
    <name evidence="2" type="ORF">P2L57_29260</name>
</gene>
<protein>
    <submittedName>
        <fullName evidence="2">Uncharacterized protein</fullName>
    </submittedName>
</protein>